<protein>
    <submittedName>
        <fullName evidence="2">Uncharacterized protein</fullName>
    </submittedName>
</protein>
<feature type="signal peptide" evidence="1">
    <location>
        <begin position="1"/>
        <end position="16"/>
    </location>
</feature>
<dbReference type="AlphaFoldDB" id="A0A814SNQ1"/>
<evidence type="ECO:0000256" key="1">
    <source>
        <dbReference type="SAM" id="SignalP"/>
    </source>
</evidence>
<keyword evidence="1" id="KW-0732">Signal</keyword>
<accession>A0A814SNQ1</accession>
<evidence type="ECO:0000313" key="3">
    <source>
        <dbReference type="Proteomes" id="UP000663879"/>
    </source>
</evidence>
<sequence length="101" mass="11641">MRVWIIFLFLYSQTKAQSRPQGWPFSSDPSIPVNISPAQNPLFSNIIPDSVIRDYSPLVYLHSEENFFPSDVDYFLDNVNIDPDYMTTKEPLECESCTSLT</sequence>
<proteinExistence type="predicted"/>
<dbReference type="EMBL" id="CAJNOC010011316">
    <property type="protein sequence ID" value="CAF1147188.1"/>
    <property type="molecule type" value="Genomic_DNA"/>
</dbReference>
<feature type="non-terminal residue" evidence="2">
    <location>
        <position position="101"/>
    </location>
</feature>
<reference evidence="2" key="1">
    <citation type="submission" date="2021-02" db="EMBL/GenBank/DDBJ databases">
        <authorList>
            <person name="Nowell W R."/>
        </authorList>
    </citation>
    <scope>NUCLEOTIDE SEQUENCE</scope>
    <source>
        <strain evidence="2">Ploen Becks lab</strain>
    </source>
</reference>
<organism evidence="2 3">
    <name type="scientific">Brachionus calyciflorus</name>
    <dbReference type="NCBI Taxonomy" id="104777"/>
    <lineage>
        <taxon>Eukaryota</taxon>
        <taxon>Metazoa</taxon>
        <taxon>Spiralia</taxon>
        <taxon>Gnathifera</taxon>
        <taxon>Rotifera</taxon>
        <taxon>Eurotatoria</taxon>
        <taxon>Monogononta</taxon>
        <taxon>Pseudotrocha</taxon>
        <taxon>Ploima</taxon>
        <taxon>Brachionidae</taxon>
        <taxon>Brachionus</taxon>
    </lineage>
</organism>
<name>A0A814SNQ1_9BILA</name>
<feature type="chain" id="PRO_5032557807" evidence="1">
    <location>
        <begin position="17"/>
        <end position="101"/>
    </location>
</feature>
<dbReference type="Pfam" id="PF06101">
    <property type="entry name" value="Vps62"/>
    <property type="match status" value="1"/>
</dbReference>
<gene>
    <name evidence="2" type="ORF">OXX778_LOCUS23146</name>
</gene>
<dbReference type="OrthoDB" id="188042at2759"/>
<keyword evidence="3" id="KW-1185">Reference proteome</keyword>
<comment type="caution">
    <text evidence="2">The sequence shown here is derived from an EMBL/GenBank/DDBJ whole genome shotgun (WGS) entry which is preliminary data.</text>
</comment>
<evidence type="ECO:0000313" key="2">
    <source>
        <dbReference type="EMBL" id="CAF1147188.1"/>
    </source>
</evidence>
<dbReference type="InterPro" id="IPR009291">
    <property type="entry name" value="Vps62"/>
</dbReference>
<dbReference type="Proteomes" id="UP000663879">
    <property type="component" value="Unassembled WGS sequence"/>
</dbReference>